<evidence type="ECO:0000313" key="4">
    <source>
        <dbReference type="EMBL" id="QES28059.1"/>
    </source>
</evidence>
<evidence type="ECO:0000256" key="2">
    <source>
        <dbReference type="SAM" id="SignalP"/>
    </source>
</evidence>
<protein>
    <submittedName>
        <fullName evidence="4">DUF4232 domain-containing protein</fullName>
    </submittedName>
</protein>
<dbReference type="Pfam" id="PF14016">
    <property type="entry name" value="DUF4232"/>
    <property type="match status" value="1"/>
</dbReference>
<reference evidence="4 5" key="1">
    <citation type="submission" date="2018-05" db="EMBL/GenBank/DDBJ databases">
        <title>Streptomyces venezuelae.</title>
        <authorList>
            <person name="Kim W."/>
            <person name="Lee N."/>
            <person name="Cho B.-K."/>
        </authorList>
    </citation>
    <scope>NUCLEOTIDE SEQUENCE [LARGE SCALE GENOMIC DNA]</scope>
    <source>
        <strain evidence="4 5">ATCC 14583</strain>
    </source>
</reference>
<feature type="signal peptide" evidence="2">
    <location>
        <begin position="1"/>
        <end position="24"/>
    </location>
</feature>
<feature type="compositionally biased region" description="Gly residues" evidence="1">
    <location>
        <begin position="47"/>
        <end position="102"/>
    </location>
</feature>
<dbReference type="Proteomes" id="UP000323046">
    <property type="component" value="Chromosome"/>
</dbReference>
<feature type="chain" id="PRO_5039672098" evidence="2">
    <location>
        <begin position="25"/>
        <end position="245"/>
    </location>
</feature>
<feature type="region of interest" description="Disordered" evidence="1">
    <location>
        <begin position="31"/>
        <end position="104"/>
    </location>
</feature>
<proteinExistence type="predicted"/>
<evidence type="ECO:0000259" key="3">
    <source>
        <dbReference type="Pfam" id="PF14016"/>
    </source>
</evidence>
<dbReference type="PROSITE" id="PS51257">
    <property type="entry name" value="PROKAR_LIPOPROTEIN"/>
    <property type="match status" value="1"/>
</dbReference>
<dbReference type="InterPro" id="IPR025326">
    <property type="entry name" value="DUF4232"/>
</dbReference>
<sequence length="245" mass="23305">MKHTHATKTLLAGLALISTLGLTACNGDDTGNTGAGSPDTASSATTGGSGGSGGGSDQGSGGGTSGSTGGNDSAGGGQGKSGGNDSGQGTGAGTGSDTGGKTGICRSDELEVSAVDNSTDKTEGVVTVQLENGGGRDCTINGYAGVDLKTATGDTLSVDRNGEKPHAGVLKDGESAAFNITFPINNSGGSGVRVSKILVTPPNETKTVTIAWPAGSLPVANPDAPSGGPKLSISPVGTVSDSPAG</sequence>
<feature type="compositionally biased region" description="Polar residues" evidence="1">
    <location>
        <begin position="235"/>
        <end position="245"/>
    </location>
</feature>
<gene>
    <name evidence="4" type="ORF">DEJ47_17910</name>
</gene>
<organism evidence="4 5">
    <name type="scientific">Streptomyces venezuelae</name>
    <dbReference type="NCBI Taxonomy" id="54571"/>
    <lineage>
        <taxon>Bacteria</taxon>
        <taxon>Bacillati</taxon>
        <taxon>Actinomycetota</taxon>
        <taxon>Actinomycetes</taxon>
        <taxon>Kitasatosporales</taxon>
        <taxon>Streptomycetaceae</taxon>
        <taxon>Streptomyces</taxon>
    </lineage>
</organism>
<dbReference type="EMBL" id="CP029193">
    <property type="protein sequence ID" value="QES28059.1"/>
    <property type="molecule type" value="Genomic_DNA"/>
</dbReference>
<feature type="domain" description="DUF4232" evidence="3">
    <location>
        <begin position="105"/>
        <end position="236"/>
    </location>
</feature>
<keyword evidence="5" id="KW-1185">Reference proteome</keyword>
<evidence type="ECO:0000256" key="1">
    <source>
        <dbReference type="SAM" id="MobiDB-lite"/>
    </source>
</evidence>
<accession>A0A5P2BIA3</accession>
<dbReference type="OrthoDB" id="4152229at2"/>
<name>A0A5P2BIA3_STRVZ</name>
<evidence type="ECO:0000313" key="5">
    <source>
        <dbReference type="Proteomes" id="UP000323046"/>
    </source>
</evidence>
<dbReference type="RefSeq" id="WP_150169567.1">
    <property type="nucleotide sequence ID" value="NZ_CP029193.1"/>
</dbReference>
<keyword evidence="2" id="KW-0732">Signal</keyword>
<dbReference type="AlphaFoldDB" id="A0A5P2BIA3"/>
<feature type="region of interest" description="Disordered" evidence="1">
    <location>
        <begin position="215"/>
        <end position="245"/>
    </location>
</feature>
<feature type="compositionally biased region" description="Low complexity" evidence="1">
    <location>
        <begin position="35"/>
        <end position="46"/>
    </location>
</feature>